<keyword evidence="3" id="KW-1185">Reference proteome</keyword>
<evidence type="ECO:0000313" key="3">
    <source>
        <dbReference type="Proteomes" id="UP001274830"/>
    </source>
</evidence>
<feature type="region of interest" description="Disordered" evidence="1">
    <location>
        <begin position="108"/>
        <end position="131"/>
    </location>
</feature>
<organism evidence="2 3">
    <name type="scientific">Recurvomyces mirabilis</name>
    <dbReference type="NCBI Taxonomy" id="574656"/>
    <lineage>
        <taxon>Eukaryota</taxon>
        <taxon>Fungi</taxon>
        <taxon>Dikarya</taxon>
        <taxon>Ascomycota</taxon>
        <taxon>Pezizomycotina</taxon>
        <taxon>Dothideomycetes</taxon>
        <taxon>Dothideomycetidae</taxon>
        <taxon>Mycosphaerellales</taxon>
        <taxon>Teratosphaeriaceae</taxon>
        <taxon>Recurvomyces</taxon>
    </lineage>
</organism>
<evidence type="ECO:0000313" key="2">
    <source>
        <dbReference type="EMBL" id="KAK3674241.1"/>
    </source>
</evidence>
<feature type="region of interest" description="Disordered" evidence="1">
    <location>
        <begin position="1"/>
        <end position="75"/>
    </location>
</feature>
<dbReference type="Proteomes" id="UP001274830">
    <property type="component" value="Unassembled WGS sequence"/>
</dbReference>
<evidence type="ECO:0000256" key="1">
    <source>
        <dbReference type="SAM" id="MobiDB-lite"/>
    </source>
</evidence>
<accession>A0AAE0WM06</accession>
<dbReference type="AlphaFoldDB" id="A0AAE0WM06"/>
<feature type="compositionally biased region" description="Pro residues" evidence="1">
    <location>
        <begin position="52"/>
        <end position="68"/>
    </location>
</feature>
<gene>
    <name evidence="2" type="ORF">LTR78_005710</name>
</gene>
<comment type="caution">
    <text evidence="2">The sequence shown here is derived from an EMBL/GenBank/DDBJ whole genome shotgun (WGS) entry which is preliminary data.</text>
</comment>
<protein>
    <submittedName>
        <fullName evidence="2">Uncharacterized protein</fullName>
    </submittedName>
</protein>
<dbReference type="EMBL" id="JAUTXT010000020">
    <property type="protein sequence ID" value="KAK3674241.1"/>
    <property type="molecule type" value="Genomic_DNA"/>
</dbReference>
<reference evidence="2" key="1">
    <citation type="submission" date="2023-07" db="EMBL/GenBank/DDBJ databases">
        <title>Black Yeasts Isolated from many extreme environments.</title>
        <authorList>
            <person name="Coleine C."/>
            <person name="Stajich J.E."/>
            <person name="Selbmann L."/>
        </authorList>
    </citation>
    <scope>NUCLEOTIDE SEQUENCE</scope>
    <source>
        <strain evidence="2">CCFEE 5485</strain>
    </source>
</reference>
<feature type="compositionally biased region" description="Basic and acidic residues" evidence="1">
    <location>
        <begin position="120"/>
        <end position="131"/>
    </location>
</feature>
<sequence length="470" mass="51798">MAPKTPLLTAGTTDAKPYKTPLRRGGPITTQEKIQAAAMKRDRAPKNIPREAPNPPAKPKPRSLPPPGEGEADILARARNAGVLKKKMAPKPHKALTTQRKIQMASLAAKAKGPQTKSAGKVEEGKTKKGGKVVERMNGKVVETKVPKVKAPGMMAVLRSQDSSTLRFEKEGAHRAVMSRRTVRSARLLEQIREKALRDPEVKRVWESEAMQDLLEQVKGAKDKVHPALKAISKDDGMKCVVERLVAARVLPAPGKLELLPVDLDPRVTFRFLDLPEKVRKLIYEMVVVDSAHFVDPELPTGQEQPDLAIVNRQLRADVLPIFYARNIFTIDLTTRPVQKNGSTSLVLLLRWARQLEVGGWFKHIRHWVLACTPSVQPGEQDKDVMLSVLFEGKEGTALGAVVELHREASCVLAGRNGMLECAVHETPGWVNSAVIELCDGARGGEVRGDMVVKLARTVKDRMEVFQEGV</sequence>
<proteinExistence type="predicted"/>
<feature type="compositionally biased region" description="Basic and acidic residues" evidence="1">
    <location>
        <begin position="39"/>
        <end position="49"/>
    </location>
</feature>
<name>A0AAE0WM06_9PEZI</name>